<comment type="caution">
    <text evidence="2">The sequence shown here is derived from an EMBL/GenBank/DDBJ whole genome shotgun (WGS) entry which is preliminary data.</text>
</comment>
<dbReference type="SUPFAM" id="SSF53098">
    <property type="entry name" value="Ribonuclease H-like"/>
    <property type="match status" value="1"/>
</dbReference>
<evidence type="ECO:0000313" key="2">
    <source>
        <dbReference type="EMBL" id="CAE7493110.1"/>
    </source>
</evidence>
<dbReference type="InterPro" id="IPR002156">
    <property type="entry name" value="RNaseH_domain"/>
</dbReference>
<evidence type="ECO:0000259" key="1">
    <source>
        <dbReference type="PROSITE" id="PS50879"/>
    </source>
</evidence>
<feature type="domain" description="RNase H type-1" evidence="1">
    <location>
        <begin position="820"/>
        <end position="988"/>
    </location>
</feature>
<dbReference type="GO" id="GO:0004523">
    <property type="term" value="F:RNA-DNA hybrid ribonuclease activity"/>
    <property type="evidence" value="ECO:0007669"/>
    <property type="project" value="InterPro"/>
</dbReference>
<gene>
    <name evidence="2" type="primary">Pol</name>
    <name evidence="2" type="ORF">SNAT2548_LOCUS27631</name>
</gene>
<dbReference type="Proteomes" id="UP000604046">
    <property type="component" value="Unassembled WGS sequence"/>
</dbReference>
<dbReference type="InterPro" id="IPR000477">
    <property type="entry name" value="RT_dom"/>
</dbReference>
<accession>A0A812ST18</accession>
<evidence type="ECO:0000313" key="3">
    <source>
        <dbReference type="Proteomes" id="UP000604046"/>
    </source>
</evidence>
<organism evidence="2 3">
    <name type="scientific">Symbiodinium natans</name>
    <dbReference type="NCBI Taxonomy" id="878477"/>
    <lineage>
        <taxon>Eukaryota</taxon>
        <taxon>Sar</taxon>
        <taxon>Alveolata</taxon>
        <taxon>Dinophyceae</taxon>
        <taxon>Suessiales</taxon>
        <taxon>Symbiodiniaceae</taxon>
        <taxon>Symbiodinium</taxon>
    </lineage>
</organism>
<dbReference type="Pfam" id="PF00075">
    <property type="entry name" value="RNase_H"/>
    <property type="match status" value="1"/>
</dbReference>
<dbReference type="EMBL" id="CAJNDS010002480">
    <property type="protein sequence ID" value="CAE7493110.1"/>
    <property type="molecule type" value="Genomic_DNA"/>
</dbReference>
<dbReference type="Gene3D" id="3.30.420.10">
    <property type="entry name" value="Ribonuclease H-like superfamily/Ribonuclease H"/>
    <property type="match status" value="1"/>
</dbReference>
<dbReference type="Pfam" id="PF00078">
    <property type="entry name" value="RVT_1"/>
    <property type="match status" value="1"/>
</dbReference>
<reference evidence="2" key="1">
    <citation type="submission" date="2021-02" db="EMBL/GenBank/DDBJ databases">
        <authorList>
            <person name="Dougan E. K."/>
            <person name="Rhodes N."/>
            <person name="Thang M."/>
            <person name="Chan C."/>
        </authorList>
    </citation>
    <scope>NUCLEOTIDE SEQUENCE</scope>
</reference>
<proteinExistence type="predicted"/>
<keyword evidence="3" id="KW-1185">Reference proteome</keyword>
<protein>
    <submittedName>
        <fullName evidence="2">Pol protein</fullName>
    </submittedName>
</protein>
<dbReference type="PROSITE" id="PS50879">
    <property type="entry name" value="RNASE_H_1"/>
    <property type="match status" value="1"/>
</dbReference>
<dbReference type="OrthoDB" id="410104at2759"/>
<name>A0A812ST18_9DINO</name>
<dbReference type="InterPro" id="IPR012337">
    <property type="entry name" value="RNaseH-like_sf"/>
</dbReference>
<dbReference type="AlphaFoldDB" id="A0A812ST18"/>
<dbReference type="InterPro" id="IPR036397">
    <property type="entry name" value="RNaseH_sf"/>
</dbReference>
<sequence length="1273" mass="142054">MPQLFRQARDGDYQPDQEATSYLSRSALNKYVACRPCSALPRRSPVAVARLTSANKPSLTSNGVPYSEARGRYGMPFGHWLLGIAIFPLVPVSPPSQEWLTTCLAYLQHDCRALVRQEAKRRHDLFKYRLEMDRKHGSSTQGFAAMRPDQHPPITCVQAPIACKAVFHRQIGPQTYRYKLDAGVHLEPWQDFLVYNQRCAGRAQQDGFVDFELIERFGPALPAIDVRLDRVELWQEVLRDMPARKATGICGWAPAELKQLPTPAIAALTKVFAAAVRCGMPAHLMQARVCVLAKVQAPTSMRQSRPILVLSTLYRLWSSVLTRQVLSEYGRRFSRAVMGSLPGRSAPDLYIRQQHAIEVAKMSNEPLLGASIDIVKCFNQLPWPPLRFLLCHTGCPAHLVDFWQDCLRRLSRHPALGGTLGPGVHSCNGAPEGDPFSVAAMAAVCHAVDCLLGTVAAHIHTYVDNWSWHASTPDAFSIATQEVLAFLTAVKLPVDWVKSYGWATKGSLCTWLTTTWQACFPEGVEVRRDKKEAGMARLRRLEKQERPLLNKAHLIQTSVWPSCMFGTEGACFSKKDFADLRGLAAAALVGPCRAKSPYLALTCLHDALQDPEHYALEQQVQALRRLMQVDTSTATSMLAVATGTEPAQVSVQGPATALVRALAAVNLRIDLDGVIKCPDNTRIRLWTANRYEVRQGLARAWNHHAEHQVAHRKGLHAAGTPMPTETAAILRRFTATEVSVVSKYITGAFYSGMTKQKWDPANPVREPWLPWIHPILEEWPHWTHGPYAVQPPSVEVPRLVFATRKLVPPQNAPALASVQRLPTLRLFTDGSCRHPTTPIASHAGYGVVMDTAQGEHDQRHRIEAWRVGAPVLSLFSVVDRGLVPGVQTITRAELCALVQALRFARVSGHADVHIFTDSQVALSEVRRVVAGGSPHFPEFAEAISEAWSLAVTLRKIKAHRDLDSLQGQELWDALGNASADAAAKAAVRADMQLVSTMVDQVAEWVTRQRDALLLYYRFVLAISGEDNRLRTQAGQRAQSLEPVLDTEVPTETTRQWEEWKALGRDHSIRWGVPPFQRDWLLCQEWPPWFTVPVWEWLRKLRWANAAQGTLTTGITYTELLVHFVCSTGQCPPVRTQAVDGPKYMDASTGGMLVHNTPLREWTLALVTCCRCLERVSGQRLLPHKRRKVYSLRLVGIPQPRSGLQQRPCTDVVPDMAELLRQVLMGHSVGPLVSYCISYTGPIFVPPRDLSNAWNESSSQTRHDMGRWLRRIRG</sequence>
<dbReference type="GO" id="GO:0003676">
    <property type="term" value="F:nucleic acid binding"/>
    <property type="evidence" value="ECO:0007669"/>
    <property type="project" value="InterPro"/>
</dbReference>